<dbReference type="SMART" id="SM00642">
    <property type="entry name" value="Aamy"/>
    <property type="match status" value="1"/>
</dbReference>
<dbReference type="GO" id="GO:1903801">
    <property type="term" value="P:L-leucine import across plasma membrane"/>
    <property type="evidence" value="ECO:0007669"/>
    <property type="project" value="TreeGrafter"/>
</dbReference>
<protein>
    <submittedName>
        <fullName evidence="4">Neutral and basic amino acid transport protein rBAT</fullName>
    </submittedName>
</protein>
<name>A0A6P7SHM7_9MOLL</name>
<gene>
    <name evidence="4" type="primary">LOC115212837</name>
</gene>
<dbReference type="RefSeq" id="XP_029637466.1">
    <property type="nucleotide sequence ID" value="XM_029781606.2"/>
</dbReference>
<proteinExistence type="predicted"/>
<dbReference type="InterPro" id="IPR042280">
    <property type="entry name" value="SLC3A2"/>
</dbReference>
<feature type="domain" description="Glycosyl hydrolase family 13 catalytic" evidence="2">
    <location>
        <begin position="127"/>
        <end position="488"/>
    </location>
</feature>
<dbReference type="GO" id="GO:0005975">
    <property type="term" value="P:carbohydrate metabolic process"/>
    <property type="evidence" value="ECO:0007669"/>
    <property type="project" value="InterPro"/>
</dbReference>
<dbReference type="GO" id="GO:0016323">
    <property type="term" value="C:basolateral plasma membrane"/>
    <property type="evidence" value="ECO:0007669"/>
    <property type="project" value="TreeGrafter"/>
</dbReference>
<dbReference type="Gene3D" id="3.20.20.80">
    <property type="entry name" value="Glycosidases"/>
    <property type="match status" value="1"/>
</dbReference>
<accession>A0A6P7SHM7</accession>
<dbReference type="AlphaFoldDB" id="A0A6P7SHM7"/>
<feature type="transmembrane region" description="Helical" evidence="1">
    <location>
        <begin position="84"/>
        <end position="108"/>
    </location>
</feature>
<dbReference type="GO" id="GO:0015190">
    <property type="term" value="F:L-leucine transmembrane transporter activity"/>
    <property type="evidence" value="ECO:0007669"/>
    <property type="project" value="TreeGrafter"/>
</dbReference>
<dbReference type="GO" id="GO:0015823">
    <property type="term" value="P:phenylalanine transport"/>
    <property type="evidence" value="ECO:0007669"/>
    <property type="project" value="TreeGrafter"/>
</dbReference>
<dbReference type="Pfam" id="PF16028">
    <property type="entry name" value="SLC3A2_N"/>
    <property type="match status" value="1"/>
</dbReference>
<dbReference type="SUPFAM" id="SSF51445">
    <property type="entry name" value="(Trans)glycosidases"/>
    <property type="match status" value="1"/>
</dbReference>
<evidence type="ECO:0000256" key="1">
    <source>
        <dbReference type="SAM" id="Phobius"/>
    </source>
</evidence>
<dbReference type="InterPro" id="IPR013780">
    <property type="entry name" value="Glyco_hydro_b"/>
</dbReference>
<evidence type="ECO:0000313" key="4">
    <source>
        <dbReference type="RefSeq" id="XP_029637466.1"/>
    </source>
</evidence>
<dbReference type="KEGG" id="osn:115212837"/>
<dbReference type="Gene3D" id="2.60.40.1180">
    <property type="entry name" value="Golgi alpha-mannosidase II"/>
    <property type="match status" value="1"/>
</dbReference>
<dbReference type="InterPro" id="IPR031984">
    <property type="entry name" value="SLC3A2_N"/>
</dbReference>
<dbReference type="PANTHER" id="PTHR46673:SF1">
    <property type="entry name" value="4F2 CELL-SURFACE ANTIGEN HEAVY CHAIN"/>
    <property type="match status" value="1"/>
</dbReference>
<sequence length="635" mass="72569">MTIEASLEGQTEDQPKQDTIVCMTDTGATTETDLDDSKTKFIANGANDDGAVNVMIKSPDEFGGLSKEELMKFANDPFWIRARLILFIIFWIGWVLMLVVAIVIIVLAPRCPYRPDLKWYQKDLIYEISPRSFSDSNHDGVGDLKGIQEKAGYLESIHVKTLWLHNIFQSKYNDSGYGLLNHTVINPMYGTEAELLSTIKSFRKTGRHLILDFIILNTHTDHAWFVQSRQKKGKMSDYYIWADKNLVNNLPTSEKNVWHLDSKRDQYYLAVTDKDLPNLNIQNEEVRKELKYYLRFWLDRGVGGFHINDLETTFKEISSNGSSVFERQQVIELLKELRVIADEFSDKPGRERLLFGTMPVNSNETAEFYGDETEKALHFIGVTNLATSDSPASIQDAIRSTSQYLQSHWNGWILSSNKLSRPMSRLHSFDYLKSLLTLQMLLPGTAFCHYGDEIGMRDAVLQNITDGLKDDQPNNNYIEYYKYRAPMSWSSTNVEFSDATPWLISVNNNSVAGQTAYNNRDLYPPLKAFTDLNLLRSNFSFQWGKFVPSFTNKNIISFLRMAKGFPSFLVVVNLGSHKHTIHFSSFIEDVSLDKAKVVYHSLPEQPKFKVGVTVNLNTAPVSLHKHEAIVFKFAT</sequence>
<dbReference type="InterPro" id="IPR045857">
    <property type="entry name" value="O16G_dom_2"/>
</dbReference>
<dbReference type="InterPro" id="IPR006047">
    <property type="entry name" value="GH13_cat_dom"/>
</dbReference>
<keyword evidence="3" id="KW-1185">Reference proteome</keyword>
<keyword evidence="1" id="KW-0472">Membrane</keyword>
<dbReference type="PANTHER" id="PTHR46673">
    <property type="entry name" value="4F2 CELL-SURFACE ANTIGEN HEAVY CHAIN"/>
    <property type="match status" value="1"/>
</dbReference>
<dbReference type="Gene3D" id="3.90.400.10">
    <property type="entry name" value="Oligo-1,6-glucosidase, Domain 2"/>
    <property type="match status" value="1"/>
</dbReference>
<evidence type="ECO:0000313" key="3">
    <source>
        <dbReference type="Proteomes" id="UP000515154"/>
    </source>
</evidence>
<keyword evidence="1" id="KW-0812">Transmembrane</keyword>
<dbReference type="Proteomes" id="UP000515154">
    <property type="component" value="Linkage group LG6"/>
</dbReference>
<dbReference type="GO" id="GO:0015180">
    <property type="term" value="F:L-alanine transmembrane transporter activity"/>
    <property type="evidence" value="ECO:0007669"/>
    <property type="project" value="TreeGrafter"/>
</dbReference>
<evidence type="ECO:0000259" key="2">
    <source>
        <dbReference type="SMART" id="SM00642"/>
    </source>
</evidence>
<keyword evidence="1" id="KW-1133">Transmembrane helix</keyword>
<dbReference type="GO" id="GO:0016324">
    <property type="term" value="C:apical plasma membrane"/>
    <property type="evidence" value="ECO:0007669"/>
    <property type="project" value="TreeGrafter"/>
</dbReference>
<dbReference type="GO" id="GO:0015173">
    <property type="term" value="F:aromatic amino acid transmembrane transporter activity"/>
    <property type="evidence" value="ECO:0007669"/>
    <property type="project" value="TreeGrafter"/>
</dbReference>
<organism evidence="3 4">
    <name type="scientific">Octopus sinensis</name>
    <name type="common">East Asian common octopus</name>
    <dbReference type="NCBI Taxonomy" id="2607531"/>
    <lineage>
        <taxon>Eukaryota</taxon>
        <taxon>Metazoa</taxon>
        <taxon>Spiralia</taxon>
        <taxon>Lophotrochozoa</taxon>
        <taxon>Mollusca</taxon>
        <taxon>Cephalopoda</taxon>
        <taxon>Coleoidea</taxon>
        <taxon>Octopodiformes</taxon>
        <taxon>Octopoda</taxon>
        <taxon>Incirrata</taxon>
        <taxon>Octopodidae</taxon>
        <taxon>Octopus</taxon>
    </lineage>
</organism>
<dbReference type="InterPro" id="IPR017853">
    <property type="entry name" value="GH"/>
</dbReference>
<reference evidence="4" key="1">
    <citation type="submission" date="2025-08" db="UniProtKB">
        <authorList>
            <consortium name="RefSeq"/>
        </authorList>
    </citation>
    <scope>IDENTIFICATION</scope>
</reference>
<dbReference type="Pfam" id="PF00128">
    <property type="entry name" value="Alpha-amylase"/>
    <property type="match status" value="1"/>
</dbReference>
<dbReference type="GO" id="GO:1904273">
    <property type="term" value="P:L-alanine import across plasma membrane"/>
    <property type="evidence" value="ECO:0007669"/>
    <property type="project" value="TreeGrafter"/>
</dbReference>